<evidence type="ECO:0000313" key="2">
    <source>
        <dbReference type="Proteomes" id="UP000807469"/>
    </source>
</evidence>
<reference evidence="1" key="1">
    <citation type="submission" date="2020-11" db="EMBL/GenBank/DDBJ databases">
        <authorList>
            <consortium name="DOE Joint Genome Institute"/>
            <person name="Ahrendt S."/>
            <person name="Riley R."/>
            <person name="Andreopoulos W."/>
            <person name="Labutti K."/>
            <person name="Pangilinan J."/>
            <person name="Ruiz-Duenas F.J."/>
            <person name="Barrasa J.M."/>
            <person name="Sanchez-Garcia M."/>
            <person name="Camarero S."/>
            <person name="Miyauchi S."/>
            <person name="Serrano A."/>
            <person name="Linde D."/>
            <person name="Babiker R."/>
            <person name="Drula E."/>
            <person name="Ayuso-Fernandez I."/>
            <person name="Pacheco R."/>
            <person name="Padilla G."/>
            <person name="Ferreira P."/>
            <person name="Barriuso J."/>
            <person name="Kellner H."/>
            <person name="Castanera R."/>
            <person name="Alfaro M."/>
            <person name="Ramirez L."/>
            <person name="Pisabarro A.G."/>
            <person name="Kuo A."/>
            <person name="Tritt A."/>
            <person name="Lipzen A."/>
            <person name="He G."/>
            <person name="Yan M."/>
            <person name="Ng V."/>
            <person name="Cullen D."/>
            <person name="Martin F."/>
            <person name="Rosso M.-N."/>
            <person name="Henrissat B."/>
            <person name="Hibbett D."/>
            <person name="Martinez A.T."/>
            <person name="Grigoriev I.V."/>
        </authorList>
    </citation>
    <scope>NUCLEOTIDE SEQUENCE</scope>
    <source>
        <strain evidence="1">CIRM-BRFM 674</strain>
    </source>
</reference>
<dbReference type="SUPFAM" id="SSF81383">
    <property type="entry name" value="F-box domain"/>
    <property type="match status" value="1"/>
</dbReference>
<accession>A0A9P5YV15</accession>
<dbReference type="EMBL" id="MU155383">
    <property type="protein sequence ID" value="KAF9474350.1"/>
    <property type="molecule type" value="Genomic_DNA"/>
</dbReference>
<dbReference type="AlphaFoldDB" id="A0A9P5YV15"/>
<gene>
    <name evidence="1" type="ORF">BDN70DRAFT_899021</name>
</gene>
<proteinExistence type="predicted"/>
<comment type="caution">
    <text evidence="1">The sequence shown here is derived from an EMBL/GenBank/DDBJ whole genome shotgun (WGS) entry which is preliminary data.</text>
</comment>
<dbReference type="InterPro" id="IPR036047">
    <property type="entry name" value="F-box-like_dom_sf"/>
</dbReference>
<name>A0A9P5YV15_9AGAR</name>
<keyword evidence="2" id="KW-1185">Reference proteome</keyword>
<evidence type="ECO:0000313" key="1">
    <source>
        <dbReference type="EMBL" id="KAF9474350.1"/>
    </source>
</evidence>
<sequence>MAHAHQAQLSGFPATLLGRILEGVCATIPVHLPLSQADPRRNLTLVCKDWRDVVQSTPALWANIYFSRPFSPSSILGPRPLLAHFNACIKHSAKSLLTIRFDMALNGWAFSIVDTIIIPHISRIKTLSCPIYGNAEVYRFLTIHEGQFGALETLDICLINTLNNPFSVFPHDVRQQFTVLRHAPRLCNVTVRILNNLHPLHLQLPFSQLRTLDLGATAIVPRLSVKILRSAPLIEDLFVYIRFQTQDEPRRALSKSKITLHNLKTIRLRLYYPSRDGRLFSTLSFPALEHAWIELYDQFQVWDLPIYTQLLRASSNSLKVLHFSDFFPGPKHHALRYRYALGTHYMLENFLVLFQNIEKLRLPLGITVYTQTLDKIAKCALLPFLYALEIGTVNGIHVLSMVQHRLTHILNSPLGLPGPSTSVETSSATSRPVAIQFLYMIVPQYGNNAYDTAELVEKVQTLRSLGIRCWIDCSKNIPLPLRKK</sequence>
<protein>
    <recommendedName>
        <fullName evidence="3">F-box domain-containing protein</fullName>
    </recommendedName>
</protein>
<dbReference type="OrthoDB" id="2992500at2759"/>
<evidence type="ECO:0008006" key="3">
    <source>
        <dbReference type="Google" id="ProtNLM"/>
    </source>
</evidence>
<dbReference type="Proteomes" id="UP000807469">
    <property type="component" value="Unassembled WGS sequence"/>
</dbReference>
<organism evidence="1 2">
    <name type="scientific">Pholiota conissans</name>
    <dbReference type="NCBI Taxonomy" id="109636"/>
    <lineage>
        <taxon>Eukaryota</taxon>
        <taxon>Fungi</taxon>
        <taxon>Dikarya</taxon>
        <taxon>Basidiomycota</taxon>
        <taxon>Agaricomycotina</taxon>
        <taxon>Agaricomycetes</taxon>
        <taxon>Agaricomycetidae</taxon>
        <taxon>Agaricales</taxon>
        <taxon>Agaricineae</taxon>
        <taxon>Strophariaceae</taxon>
        <taxon>Pholiota</taxon>
    </lineage>
</organism>